<protein>
    <submittedName>
        <fullName evidence="2">Stage V sporulation protein AC</fullName>
    </submittedName>
</protein>
<dbReference type="OrthoDB" id="9797988at2"/>
<dbReference type="Pfam" id="PF03862">
    <property type="entry name" value="SpoVAC_SpoVAEB"/>
    <property type="match status" value="1"/>
</dbReference>
<evidence type="ECO:0000313" key="2">
    <source>
        <dbReference type="EMBL" id="AUO20062.1"/>
    </source>
</evidence>
<dbReference type="GeneID" id="98063293"/>
<keyword evidence="1" id="KW-0812">Transmembrane</keyword>
<keyword evidence="1" id="KW-1133">Transmembrane helix</keyword>
<evidence type="ECO:0000313" key="3">
    <source>
        <dbReference type="Proteomes" id="UP000235589"/>
    </source>
</evidence>
<dbReference type="KEGG" id="mpec:B9O19_01915"/>
<sequence length="155" mass="16676">MAGSQKNKNQEYLDYVNRTSPKSPMLKNMLLAFLFGGLICVIGQAFGDLYKNVFHMDIENSKTAVSITMVFLGALLTGLDIYPKIAKYAGAGTIVPITGFANSIASPAMEFKREGLVTGMSAKMFVVAGPVLVYGITSSIVVGIIYYLYKILIGG</sequence>
<organism evidence="2 3">
    <name type="scientific">Monoglobus pectinilyticus</name>
    <dbReference type="NCBI Taxonomy" id="1981510"/>
    <lineage>
        <taxon>Bacteria</taxon>
        <taxon>Bacillati</taxon>
        <taxon>Bacillota</taxon>
        <taxon>Clostridia</taxon>
        <taxon>Monoglobales</taxon>
        <taxon>Monoglobaceae</taxon>
        <taxon>Monoglobus</taxon>
    </lineage>
</organism>
<keyword evidence="1" id="KW-0472">Membrane</keyword>
<reference evidence="2 3" key="1">
    <citation type="submission" date="2017-04" db="EMBL/GenBank/DDBJ databases">
        <title>Monoglobus pectinilyticus 14 draft genome.</title>
        <authorList>
            <person name="Kim C."/>
            <person name="Rosendale D.I."/>
            <person name="Kelly W.J."/>
            <person name="Tannock G.W."/>
            <person name="Patchett M.L."/>
            <person name="Jordens J.Z."/>
        </authorList>
    </citation>
    <scope>NUCLEOTIDE SEQUENCE [LARGE SCALE GENOMIC DNA]</scope>
    <source>
        <strain evidence="2 3">14</strain>
    </source>
</reference>
<evidence type="ECO:0000256" key="1">
    <source>
        <dbReference type="SAM" id="Phobius"/>
    </source>
</evidence>
<accession>A0A2K9P482</accession>
<dbReference type="PANTHER" id="PTHR38450">
    <property type="entry name" value="STAGE V SPORULATION PROTEIN AC-RELATED"/>
    <property type="match status" value="1"/>
</dbReference>
<feature type="transmembrane region" description="Helical" evidence="1">
    <location>
        <begin position="125"/>
        <end position="149"/>
    </location>
</feature>
<feature type="transmembrane region" description="Helical" evidence="1">
    <location>
        <begin position="63"/>
        <end position="81"/>
    </location>
</feature>
<dbReference type="NCBIfam" id="TIGR02838">
    <property type="entry name" value="spore_V_AC"/>
    <property type="match status" value="1"/>
</dbReference>
<name>A0A2K9P482_9FIRM</name>
<dbReference type="PANTHER" id="PTHR38450:SF1">
    <property type="entry name" value="STAGE V SPORULATION PROTEIN AC"/>
    <property type="match status" value="1"/>
</dbReference>
<feature type="transmembrane region" description="Helical" evidence="1">
    <location>
        <begin position="88"/>
        <end position="105"/>
    </location>
</feature>
<dbReference type="RefSeq" id="WP_102366208.1">
    <property type="nucleotide sequence ID" value="NZ_CP020991.1"/>
</dbReference>
<keyword evidence="3" id="KW-1185">Reference proteome</keyword>
<gene>
    <name evidence="2" type="ORF">B9O19_01915</name>
</gene>
<proteinExistence type="predicted"/>
<dbReference type="InterPro" id="IPR014203">
    <property type="entry name" value="Spore_V_AC"/>
</dbReference>
<dbReference type="InterPro" id="IPR005562">
    <property type="entry name" value="SpoVA"/>
</dbReference>
<dbReference type="Proteomes" id="UP000235589">
    <property type="component" value="Chromosome"/>
</dbReference>
<dbReference type="EMBL" id="CP020991">
    <property type="protein sequence ID" value="AUO20062.1"/>
    <property type="molecule type" value="Genomic_DNA"/>
</dbReference>
<dbReference type="AlphaFoldDB" id="A0A2K9P482"/>